<dbReference type="Proteomes" id="UP000307874">
    <property type="component" value="Unassembled WGS sequence"/>
</dbReference>
<organism evidence="1 2">
    <name type="scientific">Martelella lutilitoris</name>
    <dbReference type="NCBI Taxonomy" id="2583532"/>
    <lineage>
        <taxon>Bacteria</taxon>
        <taxon>Pseudomonadati</taxon>
        <taxon>Pseudomonadota</taxon>
        <taxon>Alphaproteobacteria</taxon>
        <taxon>Hyphomicrobiales</taxon>
        <taxon>Aurantimonadaceae</taxon>
        <taxon>Martelella</taxon>
    </lineage>
</organism>
<proteinExistence type="predicted"/>
<name>A0A5C4JRH5_9HYPH</name>
<dbReference type="RefSeq" id="WP_138748332.1">
    <property type="nucleotide sequence ID" value="NZ_VCLB01000005.1"/>
</dbReference>
<reference evidence="1 2" key="1">
    <citation type="submission" date="2019-05" db="EMBL/GenBank/DDBJ databases">
        <authorList>
            <person name="Lee S.D."/>
        </authorList>
    </citation>
    <scope>NUCLEOTIDE SEQUENCE [LARGE SCALE GENOMIC DNA]</scope>
    <source>
        <strain evidence="1 2">GH2-6</strain>
    </source>
</reference>
<evidence type="ECO:0000313" key="2">
    <source>
        <dbReference type="Proteomes" id="UP000307874"/>
    </source>
</evidence>
<evidence type="ECO:0000313" key="1">
    <source>
        <dbReference type="EMBL" id="TNB47887.1"/>
    </source>
</evidence>
<sequence length="150" mass="15936">MSAAALIVVTILGCDDSLTRCQYIDTSPDTYESVALCDEALERDLSHYKYSEYASVIGVCRSADEPIEAALGGIAVTGIPEARTRLAAGPQPGDDGHVPEHGNRLLILADGALDKAASVLPDREQIRTVVIAPVDAVKGSYTWVIRKLGL</sequence>
<accession>A0A5C4JRH5</accession>
<comment type="caution">
    <text evidence="1">The sequence shown here is derived from an EMBL/GenBank/DDBJ whole genome shotgun (WGS) entry which is preliminary data.</text>
</comment>
<gene>
    <name evidence="1" type="ORF">FF124_09865</name>
</gene>
<keyword evidence="2" id="KW-1185">Reference proteome</keyword>
<dbReference type="AlphaFoldDB" id="A0A5C4JRH5"/>
<dbReference type="EMBL" id="VCLB01000005">
    <property type="protein sequence ID" value="TNB47887.1"/>
    <property type="molecule type" value="Genomic_DNA"/>
</dbReference>
<dbReference type="OrthoDB" id="7916376at2"/>
<protein>
    <submittedName>
        <fullName evidence="1">Uncharacterized protein</fullName>
    </submittedName>
</protein>
<reference evidence="1 2" key="2">
    <citation type="submission" date="2019-06" db="EMBL/GenBank/DDBJ databases">
        <title>Martelella lutilitoris sp. nov., isolated from a tidal mudflat.</title>
        <authorList>
            <person name="Kim Y.-J."/>
        </authorList>
    </citation>
    <scope>NUCLEOTIDE SEQUENCE [LARGE SCALE GENOMIC DNA]</scope>
    <source>
        <strain evidence="1 2">GH2-6</strain>
    </source>
</reference>